<protein>
    <recommendedName>
        <fullName evidence="7">Rhodopsin domain-containing protein</fullName>
    </recommendedName>
</protein>
<dbReference type="AlphaFoldDB" id="A0A6A5XRC3"/>
<reference evidence="8" key="1">
    <citation type="journal article" date="2020" name="Stud. Mycol.">
        <title>101 Dothideomycetes genomes: a test case for predicting lifestyles and emergence of pathogens.</title>
        <authorList>
            <person name="Haridas S."/>
            <person name="Albert R."/>
            <person name="Binder M."/>
            <person name="Bloem J."/>
            <person name="Labutti K."/>
            <person name="Salamov A."/>
            <person name="Andreopoulos B."/>
            <person name="Baker S."/>
            <person name="Barry K."/>
            <person name="Bills G."/>
            <person name="Bluhm B."/>
            <person name="Cannon C."/>
            <person name="Castanera R."/>
            <person name="Culley D."/>
            <person name="Daum C."/>
            <person name="Ezra D."/>
            <person name="Gonzalez J."/>
            <person name="Henrissat B."/>
            <person name="Kuo A."/>
            <person name="Liang C."/>
            <person name="Lipzen A."/>
            <person name="Lutzoni F."/>
            <person name="Magnuson J."/>
            <person name="Mondo S."/>
            <person name="Nolan M."/>
            <person name="Ohm R."/>
            <person name="Pangilinan J."/>
            <person name="Park H.-J."/>
            <person name="Ramirez L."/>
            <person name="Alfaro M."/>
            <person name="Sun H."/>
            <person name="Tritt A."/>
            <person name="Yoshinaga Y."/>
            <person name="Zwiers L.-H."/>
            <person name="Turgeon B."/>
            <person name="Goodwin S."/>
            <person name="Spatafora J."/>
            <person name="Crous P."/>
            <person name="Grigoriev I."/>
        </authorList>
    </citation>
    <scope>NUCLEOTIDE SEQUENCE</scope>
    <source>
        <strain evidence="8">CBS 175.79</strain>
    </source>
</reference>
<feature type="domain" description="Rhodopsin" evidence="7">
    <location>
        <begin position="7"/>
        <end position="225"/>
    </location>
</feature>
<keyword evidence="9" id="KW-1185">Reference proteome</keyword>
<feature type="transmembrane region" description="Helical" evidence="6">
    <location>
        <begin position="79"/>
        <end position="100"/>
    </location>
</feature>
<dbReference type="Pfam" id="PF20684">
    <property type="entry name" value="Fung_rhodopsin"/>
    <property type="match status" value="1"/>
</dbReference>
<evidence type="ECO:0000313" key="9">
    <source>
        <dbReference type="Proteomes" id="UP000799778"/>
    </source>
</evidence>
<evidence type="ECO:0000256" key="1">
    <source>
        <dbReference type="ARBA" id="ARBA00004141"/>
    </source>
</evidence>
<dbReference type="PANTHER" id="PTHR33048:SF129">
    <property type="entry name" value="INTEGRAL MEMBRANE PROTEIN-RELATED"/>
    <property type="match status" value="1"/>
</dbReference>
<keyword evidence="3 6" id="KW-1133">Transmembrane helix</keyword>
<evidence type="ECO:0000256" key="5">
    <source>
        <dbReference type="ARBA" id="ARBA00038359"/>
    </source>
</evidence>
<feature type="transmembrane region" description="Helical" evidence="6">
    <location>
        <begin position="43"/>
        <end position="67"/>
    </location>
</feature>
<comment type="similarity">
    <text evidence="5">Belongs to the SAT4 family.</text>
</comment>
<evidence type="ECO:0000259" key="7">
    <source>
        <dbReference type="Pfam" id="PF20684"/>
    </source>
</evidence>
<dbReference type="EMBL" id="ML978069">
    <property type="protein sequence ID" value="KAF2015855.1"/>
    <property type="molecule type" value="Genomic_DNA"/>
</dbReference>
<evidence type="ECO:0000256" key="6">
    <source>
        <dbReference type="SAM" id="Phobius"/>
    </source>
</evidence>
<dbReference type="InterPro" id="IPR049326">
    <property type="entry name" value="Rhodopsin_dom_fungi"/>
</dbReference>
<dbReference type="GeneID" id="54285314"/>
<gene>
    <name evidence="8" type="ORF">BU24DRAFT_422160</name>
</gene>
<name>A0A6A5XRC3_9PLEO</name>
<dbReference type="OrthoDB" id="444631at2759"/>
<dbReference type="GO" id="GO:0016020">
    <property type="term" value="C:membrane"/>
    <property type="evidence" value="ECO:0007669"/>
    <property type="project" value="UniProtKB-SubCell"/>
</dbReference>
<evidence type="ECO:0000256" key="4">
    <source>
        <dbReference type="ARBA" id="ARBA00023136"/>
    </source>
</evidence>
<keyword evidence="4 6" id="KW-0472">Membrane</keyword>
<dbReference type="PANTHER" id="PTHR33048">
    <property type="entry name" value="PTH11-LIKE INTEGRAL MEMBRANE PROTEIN (AFU_ORTHOLOGUE AFUA_5G11245)"/>
    <property type="match status" value="1"/>
</dbReference>
<comment type="subcellular location">
    <subcellularLocation>
        <location evidence="1">Membrane</location>
        <topology evidence="1">Multi-pass membrane protein</topology>
    </subcellularLocation>
</comment>
<evidence type="ECO:0000256" key="3">
    <source>
        <dbReference type="ARBA" id="ARBA00022989"/>
    </source>
</evidence>
<evidence type="ECO:0000256" key="2">
    <source>
        <dbReference type="ARBA" id="ARBA00022692"/>
    </source>
</evidence>
<organism evidence="8 9">
    <name type="scientific">Aaosphaeria arxii CBS 175.79</name>
    <dbReference type="NCBI Taxonomy" id="1450172"/>
    <lineage>
        <taxon>Eukaryota</taxon>
        <taxon>Fungi</taxon>
        <taxon>Dikarya</taxon>
        <taxon>Ascomycota</taxon>
        <taxon>Pezizomycotina</taxon>
        <taxon>Dothideomycetes</taxon>
        <taxon>Pleosporomycetidae</taxon>
        <taxon>Pleosporales</taxon>
        <taxon>Pleosporales incertae sedis</taxon>
        <taxon>Aaosphaeria</taxon>
    </lineage>
</organism>
<dbReference type="InterPro" id="IPR052337">
    <property type="entry name" value="SAT4-like"/>
</dbReference>
<dbReference type="RefSeq" id="XP_033384194.1">
    <property type="nucleotide sequence ID" value="XM_033527917.1"/>
</dbReference>
<feature type="transmembrane region" description="Helical" evidence="6">
    <location>
        <begin position="159"/>
        <end position="179"/>
    </location>
</feature>
<keyword evidence="2 6" id="KW-0812">Transmembrane</keyword>
<feature type="transmembrane region" description="Helical" evidence="6">
    <location>
        <begin position="125"/>
        <end position="147"/>
    </location>
</feature>
<proteinExistence type="inferred from homology"/>
<accession>A0A6A5XRC3</accession>
<evidence type="ECO:0000313" key="8">
    <source>
        <dbReference type="EMBL" id="KAF2015855.1"/>
    </source>
</evidence>
<dbReference type="Proteomes" id="UP000799778">
    <property type="component" value="Unassembled WGS sequence"/>
</dbReference>
<sequence>MLTRFQIFASAYSICQYGSVTCGAGNHSSTVDSPLDFVMMQQYAYVAQLVTIPALALSKISICLFYYRVFDSDRRGRRLIMALIITMISTSIPLTAKTIFQCQPIEAYWTEMRPDDKCMHDLPYMYFYGSLNVLVDIGLIAIVLPRVIGLNLNKRQKGALVGIVLLGWLAAIAGIVRMVRVGQTLLVYKYDPMWNAYDISIWTSTEIYVSLICAAAPGTKPLMSKLLPKVLGQSGNSKGPTRNAAGKSIPLPVGQAERRRRPSTFAYLHQRGLSVTGLTIKYGQYSQLSKGVDEEPMDVKTPVMPVMPAMHERRPSRGMTIVKKTEVVIERSHV</sequence>